<sequence>MLRAILACFHATLRLLTLQPEGVAGCRSGRGDDGAARGRTHPMA</sequence>
<name>A0A7W6J466_9HYPH</name>
<gene>
    <name evidence="1" type="ORF">GGR23_001663</name>
</gene>
<evidence type="ECO:0000313" key="1">
    <source>
        <dbReference type="EMBL" id="MBB4064486.1"/>
    </source>
</evidence>
<dbReference type="EMBL" id="JACIEZ010000002">
    <property type="protein sequence ID" value="MBB4064486.1"/>
    <property type="molecule type" value="Genomic_DNA"/>
</dbReference>
<evidence type="ECO:0000313" key="2">
    <source>
        <dbReference type="Proteomes" id="UP000528286"/>
    </source>
</evidence>
<dbReference type="Proteomes" id="UP000528286">
    <property type="component" value="Unassembled WGS sequence"/>
</dbReference>
<organism evidence="1 2">
    <name type="scientific">Gellertiella hungarica</name>
    <dbReference type="NCBI Taxonomy" id="1572859"/>
    <lineage>
        <taxon>Bacteria</taxon>
        <taxon>Pseudomonadati</taxon>
        <taxon>Pseudomonadota</taxon>
        <taxon>Alphaproteobacteria</taxon>
        <taxon>Hyphomicrobiales</taxon>
        <taxon>Rhizobiaceae</taxon>
        <taxon>Gellertiella</taxon>
    </lineage>
</organism>
<proteinExistence type="predicted"/>
<reference evidence="1 2" key="1">
    <citation type="submission" date="2020-08" db="EMBL/GenBank/DDBJ databases">
        <title>Genomic Encyclopedia of Type Strains, Phase IV (KMG-IV): sequencing the most valuable type-strain genomes for metagenomic binning, comparative biology and taxonomic classification.</title>
        <authorList>
            <person name="Goeker M."/>
        </authorList>
    </citation>
    <scope>NUCLEOTIDE SEQUENCE [LARGE SCALE GENOMIC DNA]</scope>
    <source>
        <strain evidence="1 2">DSM 29853</strain>
    </source>
</reference>
<dbReference type="AlphaFoldDB" id="A0A7W6J466"/>
<accession>A0A7W6J466</accession>
<comment type="caution">
    <text evidence="1">The sequence shown here is derived from an EMBL/GenBank/DDBJ whole genome shotgun (WGS) entry which is preliminary data.</text>
</comment>
<keyword evidence="2" id="KW-1185">Reference proteome</keyword>
<protein>
    <submittedName>
        <fullName evidence="1">Uncharacterized protein</fullName>
    </submittedName>
</protein>